<evidence type="ECO:0000259" key="1">
    <source>
        <dbReference type="Pfam" id="PF13460"/>
    </source>
</evidence>
<name>A0A3E0GVB5_9PSEU</name>
<evidence type="ECO:0000313" key="2">
    <source>
        <dbReference type="EMBL" id="REH26439.1"/>
    </source>
</evidence>
<organism evidence="2 3">
    <name type="scientific">Kutzneria buriramensis</name>
    <dbReference type="NCBI Taxonomy" id="1045776"/>
    <lineage>
        <taxon>Bacteria</taxon>
        <taxon>Bacillati</taxon>
        <taxon>Actinomycetota</taxon>
        <taxon>Actinomycetes</taxon>
        <taxon>Pseudonocardiales</taxon>
        <taxon>Pseudonocardiaceae</taxon>
        <taxon>Kutzneria</taxon>
    </lineage>
</organism>
<dbReference type="InterPro" id="IPR016040">
    <property type="entry name" value="NAD(P)-bd_dom"/>
</dbReference>
<dbReference type="EMBL" id="QUNO01000032">
    <property type="protein sequence ID" value="REH26439.1"/>
    <property type="molecule type" value="Genomic_DNA"/>
</dbReference>
<sequence length="273" mass="29560">MTVLVTGSHGRIARALITRLTSAGTPFRAASSRPEPGEVRLDLSTGEGVAEALDGVDRVLLYTQPDGIEAFLKAAHDVRHIVLVSSSAIDEPGAATNSIAIRHQAVEDALLGSGLPATILRPGAFATNSLGWAESVRTKSTVEVPYPDAWFNPIHQDDIAAVAQQLFDSGGHLGEVLLLTGPEALTIRRQVEILAEVLGRTVSVTELSRQQFLDRSPAHFPVEVMESLLDAYARHVDVPARITDTVREITGAPARDFRRWVEDHRAEFEAPQE</sequence>
<dbReference type="Gene3D" id="3.40.50.720">
    <property type="entry name" value="NAD(P)-binding Rossmann-like Domain"/>
    <property type="match status" value="1"/>
</dbReference>
<dbReference type="PANTHER" id="PTHR43162">
    <property type="match status" value="1"/>
</dbReference>
<evidence type="ECO:0000313" key="3">
    <source>
        <dbReference type="Proteomes" id="UP000256269"/>
    </source>
</evidence>
<dbReference type="InterPro" id="IPR036291">
    <property type="entry name" value="NAD(P)-bd_dom_sf"/>
</dbReference>
<proteinExistence type="predicted"/>
<protein>
    <submittedName>
        <fullName evidence="2">Uncharacterized protein YbjT (DUF2867 family)</fullName>
    </submittedName>
</protein>
<gene>
    <name evidence="2" type="ORF">BCF44_13210</name>
</gene>
<dbReference type="Proteomes" id="UP000256269">
    <property type="component" value="Unassembled WGS sequence"/>
</dbReference>
<dbReference type="OrthoDB" id="3207931at2"/>
<feature type="domain" description="NAD(P)-binding" evidence="1">
    <location>
        <begin position="7"/>
        <end position="167"/>
    </location>
</feature>
<dbReference type="SUPFAM" id="SSF51735">
    <property type="entry name" value="NAD(P)-binding Rossmann-fold domains"/>
    <property type="match status" value="1"/>
</dbReference>
<reference evidence="2 3" key="1">
    <citation type="submission" date="2018-08" db="EMBL/GenBank/DDBJ databases">
        <title>Genomic Encyclopedia of Archaeal and Bacterial Type Strains, Phase II (KMG-II): from individual species to whole genera.</title>
        <authorList>
            <person name="Goeker M."/>
        </authorList>
    </citation>
    <scope>NUCLEOTIDE SEQUENCE [LARGE SCALE GENOMIC DNA]</scope>
    <source>
        <strain evidence="2 3">DSM 45791</strain>
    </source>
</reference>
<dbReference type="AlphaFoldDB" id="A0A3E0GVB5"/>
<accession>A0A3E0GVB5</accession>
<dbReference type="Pfam" id="PF13460">
    <property type="entry name" value="NAD_binding_10"/>
    <property type="match status" value="1"/>
</dbReference>
<dbReference type="InterPro" id="IPR051604">
    <property type="entry name" value="Ergot_Alk_Oxidoreductase"/>
</dbReference>
<dbReference type="PANTHER" id="PTHR43162:SF1">
    <property type="entry name" value="PRESTALK A DIFFERENTIATION PROTEIN A"/>
    <property type="match status" value="1"/>
</dbReference>
<keyword evidence="3" id="KW-1185">Reference proteome</keyword>
<comment type="caution">
    <text evidence="2">The sequence shown here is derived from an EMBL/GenBank/DDBJ whole genome shotgun (WGS) entry which is preliminary data.</text>
</comment>
<dbReference type="RefSeq" id="WP_116181866.1">
    <property type="nucleotide sequence ID" value="NZ_CP144375.1"/>
</dbReference>